<dbReference type="Gramene" id="OMO65397">
    <property type="protein sequence ID" value="OMO65397"/>
    <property type="gene ID" value="CCACVL1_21538"/>
</dbReference>
<sequence>MASGSEAKISNVLHIEPVSGGAKGVGVTNVRRKTPTPHKISLTTG</sequence>
<reference evidence="2 3" key="1">
    <citation type="submission" date="2013-09" db="EMBL/GenBank/DDBJ databases">
        <title>Corchorus capsularis genome sequencing.</title>
        <authorList>
            <person name="Alam M."/>
            <person name="Haque M.S."/>
            <person name="Islam M.S."/>
            <person name="Emdad E.M."/>
            <person name="Islam M.M."/>
            <person name="Ahmed B."/>
            <person name="Halim A."/>
            <person name="Hossen Q.M.M."/>
            <person name="Hossain M.Z."/>
            <person name="Ahmed R."/>
            <person name="Khan M.M."/>
            <person name="Islam R."/>
            <person name="Rashid M.M."/>
            <person name="Khan S.A."/>
            <person name="Rahman M.S."/>
            <person name="Alam M."/>
        </authorList>
    </citation>
    <scope>NUCLEOTIDE SEQUENCE [LARGE SCALE GENOMIC DNA]</scope>
    <source>
        <strain evidence="3">cv. CVL-1</strain>
        <tissue evidence="2">Whole seedling</tissue>
    </source>
</reference>
<dbReference type="Proteomes" id="UP000188268">
    <property type="component" value="Unassembled WGS sequence"/>
</dbReference>
<name>A0A1R3H4Y3_COCAP</name>
<proteinExistence type="predicted"/>
<evidence type="ECO:0000256" key="1">
    <source>
        <dbReference type="SAM" id="MobiDB-lite"/>
    </source>
</evidence>
<organism evidence="2 3">
    <name type="scientific">Corchorus capsularis</name>
    <name type="common">Jute</name>
    <dbReference type="NCBI Taxonomy" id="210143"/>
    <lineage>
        <taxon>Eukaryota</taxon>
        <taxon>Viridiplantae</taxon>
        <taxon>Streptophyta</taxon>
        <taxon>Embryophyta</taxon>
        <taxon>Tracheophyta</taxon>
        <taxon>Spermatophyta</taxon>
        <taxon>Magnoliopsida</taxon>
        <taxon>eudicotyledons</taxon>
        <taxon>Gunneridae</taxon>
        <taxon>Pentapetalae</taxon>
        <taxon>rosids</taxon>
        <taxon>malvids</taxon>
        <taxon>Malvales</taxon>
        <taxon>Malvaceae</taxon>
        <taxon>Grewioideae</taxon>
        <taxon>Apeibeae</taxon>
        <taxon>Corchorus</taxon>
    </lineage>
</organism>
<dbReference type="EMBL" id="AWWV01012634">
    <property type="protein sequence ID" value="OMO65397.1"/>
    <property type="molecule type" value="Genomic_DNA"/>
</dbReference>
<comment type="caution">
    <text evidence="2">The sequence shown here is derived from an EMBL/GenBank/DDBJ whole genome shotgun (WGS) entry which is preliminary data.</text>
</comment>
<keyword evidence="3" id="KW-1185">Reference proteome</keyword>
<evidence type="ECO:0000313" key="3">
    <source>
        <dbReference type="Proteomes" id="UP000188268"/>
    </source>
</evidence>
<protein>
    <submittedName>
        <fullName evidence="2">Uncharacterized protein</fullName>
    </submittedName>
</protein>
<gene>
    <name evidence="2" type="ORF">CCACVL1_21538</name>
</gene>
<dbReference type="AlphaFoldDB" id="A0A1R3H4Y3"/>
<feature type="region of interest" description="Disordered" evidence="1">
    <location>
        <begin position="18"/>
        <end position="45"/>
    </location>
</feature>
<evidence type="ECO:0000313" key="2">
    <source>
        <dbReference type="EMBL" id="OMO65397.1"/>
    </source>
</evidence>
<accession>A0A1R3H4Y3</accession>